<dbReference type="PANTHER" id="PTHR34599">
    <property type="entry name" value="PEROXIDASE-RELATED"/>
    <property type="match status" value="1"/>
</dbReference>
<dbReference type="InterPro" id="IPR052559">
    <property type="entry name" value="V-haloperoxidase"/>
</dbReference>
<proteinExistence type="predicted"/>
<dbReference type="Proteomes" id="UP000606490">
    <property type="component" value="Unassembled WGS sequence"/>
</dbReference>
<evidence type="ECO:0000313" key="2">
    <source>
        <dbReference type="Proteomes" id="UP000606490"/>
    </source>
</evidence>
<gene>
    <name evidence="1" type="ORF">JMJ55_29305</name>
</gene>
<dbReference type="SUPFAM" id="SSF48317">
    <property type="entry name" value="Acid phosphatase/Vanadium-dependent haloperoxidase"/>
    <property type="match status" value="1"/>
</dbReference>
<reference evidence="1 2" key="1">
    <citation type="submission" date="2021-01" db="EMBL/GenBank/DDBJ databases">
        <title>Belnapia mucosa sp. nov. and Belnapia arida sp. nov., isolated from the Tabernas Desert (Almeria, Spain).</title>
        <authorList>
            <person name="Molina-Menor E."/>
            <person name="Vidal-Verdu A."/>
            <person name="Calonge A."/>
            <person name="Satari L."/>
            <person name="Pereto Magraner J."/>
            <person name="Porcar Miralles M."/>
        </authorList>
    </citation>
    <scope>NUCLEOTIDE SEQUENCE [LARGE SCALE GENOMIC DNA]</scope>
    <source>
        <strain evidence="1 2">T6</strain>
    </source>
</reference>
<dbReference type="RefSeq" id="WP_202829150.1">
    <property type="nucleotide sequence ID" value="NZ_JAEUXJ010000038.1"/>
</dbReference>
<evidence type="ECO:0000313" key="1">
    <source>
        <dbReference type="EMBL" id="MBL6459416.1"/>
    </source>
</evidence>
<dbReference type="Gene3D" id="1.10.606.10">
    <property type="entry name" value="Vanadium-containing Chloroperoxidase, domain 2"/>
    <property type="match status" value="1"/>
</dbReference>
<sequence length="596" mass="63605">MTNYCNIEPKSSFASGKTSRAPPRRQVLLSATGFSLGAALGTSDLAPVAPAAAQGTGSAPPARPIDSAMQRRALEVRQACALQASQVPIAPHPVNGDETRYPNRIGTDTRALPHNARGEVEPAAWQAVSDACQSGETTDFDKIPLGGTRRLGNPLGTMAVSLAGITPTQITIPAPPALASAERAAEAAEVYWQALLRDVPFSEYRDGTGHPGVLAAAAELSRMPGYRGAKMDGRVTPATLFRGGALYVDPADPKGRAVTPPGVLDGPMVSQFLLRDVPFGAQWISARIRPSTPDSEFLTDYEQWLRAQNGQPVAGQPRFEATPRYIANGRDLAELVRQGLTSPVALSLLLGTPSVEADPQYGGMFAAAQSPLSQANPYRRLRNQSPGGATFGPSYLQAVLAQAISCGPRAAYWQKWFVHRTLRPEAYGGLAHQRLANGVTDYPLHDDFLRSEALDRTRAKGGSYLLSQTFPDGSPIFSAYPGGGASVAAVTATVLKAFFDESRTLERPVQPDPGDPTRLVPYTGPPLTVGGELNKLAMNLAMGRNWTGIHWWSDAAASMPLGEEVAIALLRDERMTLQEPFEGFSLTRFDGSRVIA</sequence>
<dbReference type="PROSITE" id="PS51318">
    <property type="entry name" value="TAT"/>
    <property type="match status" value="1"/>
</dbReference>
<accession>A0ABS1VCK4</accession>
<dbReference type="PANTHER" id="PTHR34599:SF1">
    <property type="entry name" value="PHOSPHATIDIC ACID PHOSPHATASE TYPE 2_HALOPEROXIDASE DOMAIN-CONTAINING PROTEIN"/>
    <property type="match status" value="1"/>
</dbReference>
<organism evidence="1 2">
    <name type="scientific">Belnapia mucosa</name>
    <dbReference type="NCBI Taxonomy" id="2804532"/>
    <lineage>
        <taxon>Bacteria</taxon>
        <taxon>Pseudomonadati</taxon>
        <taxon>Pseudomonadota</taxon>
        <taxon>Alphaproteobacteria</taxon>
        <taxon>Acetobacterales</taxon>
        <taxon>Roseomonadaceae</taxon>
        <taxon>Belnapia</taxon>
    </lineage>
</organism>
<name>A0ABS1VCK4_9PROT</name>
<dbReference type="EMBL" id="JAEUXJ010000038">
    <property type="protein sequence ID" value="MBL6459416.1"/>
    <property type="molecule type" value="Genomic_DNA"/>
</dbReference>
<protein>
    <submittedName>
        <fullName evidence="1">Uncharacterized protein</fullName>
    </submittedName>
</protein>
<comment type="caution">
    <text evidence="1">The sequence shown here is derived from an EMBL/GenBank/DDBJ whole genome shotgun (WGS) entry which is preliminary data.</text>
</comment>
<dbReference type="InterPro" id="IPR036938">
    <property type="entry name" value="PAP2/HPO_sf"/>
</dbReference>
<dbReference type="InterPro" id="IPR006311">
    <property type="entry name" value="TAT_signal"/>
</dbReference>
<dbReference type="InterPro" id="IPR016119">
    <property type="entry name" value="Br/Cl_peroxidase_C"/>
</dbReference>
<keyword evidence="2" id="KW-1185">Reference proteome</keyword>